<protein>
    <submittedName>
        <fullName evidence="1">Uncharacterized protein</fullName>
    </submittedName>
</protein>
<evidence type="ECO:0000313" key="1">
    <source>
        <dbReference type="EMBL" id="MBB6349547.1"/>
    </source>
</evidence>
<dbReference type="Proteomes" id="UP000583800">
    <property type="component" value="Unassembled WGS sequence"/>
</dbReference>
<evidence type="ECO:0000313" key="2">
    <source>
        <dbReference type="Proteomes" id="UP000583800"/>
    </source>
</evidence>
<gene>
    <name evidence="1" type="ORF">FHU36_006092</name>
</gene>
<comment type="caution">
    <text evidence="1">The sequence shown here is derived from an EMBL/GenBank/DDBJ whole genome shotgun (WGS) entry which is preliminary data.</text>
</comment>
<dbReference type="AlphaFoldDB" id="A0A7X0EYV8"/>
<sequence>MAAALLGVLAGCRMSTTVQSSAAPAPEKDTARQIQAALADCMKGRGFTYVPFVAPPLEFGDEQEKAHGGDHAAMKAERSKRGFGVFYHLVHPHQPKDVDDPGANPNWKIKRDLSPAQQEAYDKAEPSCQAEAITKVTGKVVKSEEDRFAQINRLIDQTVKRELDGDPELVGLASAMADCLSGKGHRMTSTKPTALHTWGWDLFTAQKNEIAKNDDIPDTGLPEGEYYEPSRLSPVEARRHLDREIKVALDDLECGKDFYAAYQPRFRQIERRISEQFGVMG</sequence>
<proteinExistence type="predicted"/>
<dbReference type="RefSeq" id="WP_185087100.1">
    <property type="nucleotide sequence ID" value="NZ_JACHJB010000002.1"/>
</dbReference>
<accession>A0A7X0EYV8</accession>
<name>A0A7X0EYV8_9ACTN</name>
<dbReference type="EMBL" id="JACHJB010000002">
    <property type="protein sequence ID" value="MBB6349547.1"/>
    <property type="molecule type" value="Genomic_DNA"/>
</dbReference>
<organism evidence="1 2">
    <name type="scientific">Nonomuraea muscovyensis</name>
    <dbReference type="NCBI Taxonomy" id="1124761"/>
    <lineage>
        <taxon>Bacteria</taxon>
        <taxon>Bacillati</taxon>
        <taxon>Actinomycetota</taxon>
        <taxon>Actinomycetes</taxon>
        <taxon>Streptosporangiales</taxon>
        <taxon>Streptosporangiaceae</taxon>
        <taxon>Nonomuraea</taxon>
    </lineage>
</organism>
<keyword evidence="2" id="KW-1185">Reference proteome</keyword>
<reference evidence="1 2" key="1">
    <citation type="submission" date="2020-08" db="EMBL/GenBank/DDBJ databases">
        <title>Sequencing the genomes of 1000 actinobacteria strains.</title>
        <authorList>
            <person name="Klenk H.-P."/>
        </authorList>
    </citation>
    <scope>NUCLEOTIDE SEQUENCE [LARGE SCALE GENOMIC DNA]</scope>
    <source>
        <strain evidence="1 2">DSM 45913</strain>
    </source>
</reference>